<evidence type="ECO:0000313" key="2">
    <source>
        <dbReference type="EMBL" id="KAA8631972.1"/>
    </source>
</evidence>
<feature type="compositionally biased region" description="Gly residues" evidence="1">
    <location>
        <begin position="35"/>
        <end position="47"/>
    </location>
</feature>
<dbReference type="Proteomes" id="UP000433876">
    <property type="component" value="Unassembled WGS sequence"/>
</dbReference>
<evidence type="ECO:0000313" key="3">
    <source>
        <dbReference type="Proteomes" id="UP000433876"/>
    </source>
</evidence>
<protein>
    <submittedName>
        <fullName evidence="2">Uncharacterized protein</fullName>
    </submittedName>
</protein>
<evidence type="ECO:0000256" key="1">
    <source>
        <dbReference type="SAM" id="MobiDB-lite"/>
    </source>
</evidence>
<feature type="compositionally biased region" description="Low complexity" evidence="1">
    <location>
        <begin position="17"/>
        <end position="34"/>
    </location>
</feature>
<comment type="caution">
    <text evidence="2">The sequence shown here is derived from an EMBL/GenBank/DDBJ whole genome shotgun (WGS) entry which is preliminary data.</text>
</comment>
<name>A0A8S8ZUN9_SORMA</name>
<proteinExistence type="predicted"/>
<feature type="region of interest" description="Disordered" evidence="1">
    <location>
        <begin position="17"/>
        <end position="63"/>
    </location>
</feature>
<organism evidence="2 3">
    <name type="scientific">Sordaria macrospora</name>
    <dbReference type="NCBI Taxonomy" id="5147"/>
    <lineage>
        <taxon>Eukaryota</taxon>
        <taxon>Fungi</taxon>
        <taxon>Dikarya</taxon>
        <taxon>Ascomycota</taxon>
        <taxon>Pezizomycotina</taxon>
        <taxon>Sordariomycetes</taxon>
        <taxon>Sordariomycetidae</taxon>
        <taxon>Sordariales</taxon>
        <taxon>Sordariaceae</taxon>
        <taxon>Sordaria</taxon>
    </lineage>
</organism>
<dbReference type="EMBL" id="NMPR01000065">
    <property type="protein sequence ID" value="KAA8631972.1"/>
    <property type="molecule type" value="Genomic_DNA"/>
</dbReference>
<accession>A0A8S8ZUN9</accession>
<dbReference type="AlphaFoldDB" id="A0A8S8ZUN9"/>
<reference evidence="2 3" key="1">
    <citation type="submission" date="2017-07" db="EMBL/GenBank/DDBJ databases">
        <title>Genome sequence of the Sordaria macrospora wild type strain R19027.</title>
        <authorList>
            <person name="Nowrousian M."/>
            <person name="Teichert I."/>
            <person name="Kueck U."/>
        </authorList>
    </citation>
    <scope>NUCLEOTIDE SEQUENCE [LARGE SCALE GENOMIC DNA]</scope>
    <source>
        <strain evidence="2 3">R19027</strain>
        <tissue evidence="2">Mycelium</tissue>
    </source>
</reference>
<sequence length="96" mass="9450">MCTQTVLTTHLCKKCSSPMSNTTTTTTTTTTIPCEGGGGGSGGGGTGTSSSSSNSSIKRCPGNCPGAGKTITKATKSGKICGACTLEDVRIYAGSF</sequence>
<dbReference type="VEuPathDB" id="FungiDB:SMAC_07946"/>
<gene>
    <name evidence="2" type="ORF">SMACR_07946</name>
</gene>